<dbReference type="PANTHER" id="PTHR43649">
    <property type="entry name" value="ARABINOSE-BINDING PROTEIN-RELATED"/>
    <property type="match status" value="1"/>
</dbReference>
<dbReference type="SUPFAM" id="SSF53850">
    <property type="entry name" value="Periplasmic binding protein-like II"/>
    <property type="match status" value="1"/>
</dbReference>
<sequence length="475" mass="53827">MKNSKRVIAGAMALLSAVSVASCGSSSGSDSSSSYVDKVKVASTDDIATIPDGSEKELEWLSYFDINPTKKEPEKRTDLTLFEEKGGKIKYSQTSSMNKYDKLAARLMSNDPPDMFWYEQSMTFPANCIKEMFQPVDDIVDFDSAMWSDVKDVAEQFTLNGKHFVAPINFLPGSVITYDKSMIDAAGLDDPYELYQDGKWDWNAWYDMMSEYVEGAAADEERYGINGWFAPFIFQSTGKTLITYDADKDEYVSNLNDADFVRASDMLYDIAKNGMYYPDWVGQAGDAFKKNILFYAMGPWASTGTHSPKDGDNWGVVPMPKDPNSDTLYTTIDMNAYMWVKGSTKNDAMKCWLECAKIVYTQDTYKDIEKEKFFVNNPNWTEDMYNVAYVDLVTDKFTKIFDPGYGISTTLSDNDAATNDTKEAVIPYLYTSVMKTDENGSQYTWTQLKEQYKGTVDSELKTLNDQYHAYLEKNK</sequence>
<evidence type="ECO:0000256" key="1">
    <source>
        <dbReference type="SAM" id="SignalP"/>
    </source>
</evidence>
<gene>
    <name evidence="2" type="ORF">OCV57_01935</name>
</gene>
<keyword evidence="1" id="KW-0732">Signal</keyword>
<organism evidence="2 3">
    <name type="scientific">Hominimerdicola aceti</name>
    <dbReference type="NCBI Taxonomy" id="2981726"/>
    <lineage>
        <taxon>Bacteria</taxon>
        <taxon>Bacillati</taxon>
        <taxon>Bacillota</taxon>
        <taxon>Clostridia</taxon>
        <taxon>Eubacteriales</taxon>
        <taxon>Oscillospiraceae</taxon>
        <taxon>Hominimerdicola</taxon>
    </lineage>
</organism>
<name>A0AAE3II13_9FIRM</name>
<feature type="chain" id="PRO_5042025666" evidence="1">
    <location>
        <begin position="22"/>
        <end position="475"/>
    </location>
</feature>
<dbReference type="PANTHER" id="PTHR43649:SF12">
    <property type="entry name" value="DIACETYLCHITOBIOSE BINDING PROTEIN DASA"/>
    <property type="match status" value="1"/>
</dbReference>
<dbReference type="Gene3D" id="3.40.190.10">
    <property type="entry name" value="Periplasmic binding protein-like II"/>
    <property type="match status" value="1"/>
</dbReference>
<comment type="caution">
    <text evidence="2">The sequence shown here is derived from an EMBL/GenBank/DDBJ whole genome shotgun (WGS) entry which is preliminary data.</text>
</comment>
<accession>A0AAE3II13</accession>
<dbReference type="EMBL" id="JAOQJZ010000001">
    <property type="protein sequence ID" value="MCU6704687.1"/>
    <property type="molecule type" value="Genomic_DNA"/>
</dbReference>
<dbReference type="Proteomes" id="UP001208131">
    <property type="component" value="Unassembled WGS sequence"/>
</dbReference>
<dbReference type="AlphaFoldDB" id="A0AAE3II13"/>
<dbReference type="PROSITE" id="PS51257">
    <property type="entry name" value="PROKAR_LIPOPROTEIN"/>
    <property type="match status" value="1"/>
</dbReference>
<evidence type="ECO:0000313" key="2">
    <source>
        <dbReference type="EMBL" id="MCU6704687.1"/>
    </source>
</evidence>
<keyword evidence="3" id="KW-1185">Reference proteome</keyword>
<reference evidence="2 3" key="1">
    <citation type="journal article" date="2021" name="ISME Commun">
        <title>Automated analysis of genomic sequences facilitates high-throughput and comprehensive description of bacteria.</title>
        <authorList>
            <person name="Hitch T.C.A."/>
        </authorList>
    </citation>
    <scope>NUCLEOTIDE SEQUENCE [LARGE SCALE GENOMIC DNA]</scope>
    <source>
        <strain evidence="2 3">Sanger_31</strain>
    </source>
</reference>
<dbReference type="InterPro" id="IPR050490">
    <property type="entry name" value="Bact_solute-bd_prot1"/>
</dbReference>
<feature type="signal peptide" evidence="1">
    <location>
        <begin position="1"/>
        <end position="21"/>
    </location>
</feature>
<protein>
    <submittedName>
        <fullName evidence="2">ABC transporter substrate-binding protein</fullName>
    </submittedName>
</protein>
<dbReference type="RefSeq" id="WP_267300314.1">
    <property type="nucleotide sequence ID" value="NZ_JAOQJZ010000001.1"/>
</dbReference>
<proteinExistence type="predicted"/>
<evidence type="ECO:0000313" key="3">
    <source>
        <dbReference type="Proteomes" id="UP001208131"/>
    </source>
</evidence>